<dbReference type="Gene3D" id="1.20.1560.10">
    <property type="entry name" value="ABC transporter type 1, transmembrane domain"/>
    <property type="match status" value="1"/>
</dbReference>
<dbReference type="InterPro" id="IPR027417">
    <property type="entry name" value="P-loop_NTPase"/>
</dbReference>
<dbReference type="InterPro" id="IPR039421">
    <property type="entry name" value="Type_1_exporter"/>
</dbReference>
<dbReference type="PROSITE" id="PS50929">
    <property type="entry name" value="ABC_TM1F"/>
    <property type="match status" value="1"/>
</dbReference>
<evidence type="ECO:0000256" key="9">
    <source>
        <dbReference type="SAM" id="Phobius"/>
    </source>
</evidence>
<gene>
    <name evidence="12" type="primary">yheH_1</name>
    <name evidence="12" type="ORF">EHSB41UT_01702</name>
</gene>
<dbReference type="CDD" id="cd18544">
    <property type="entry name" value="ABC_6TM_TmrA_like"/>
    <property type="match status" value="1"/>
</dbReference>
<dbReference type="OrthoDB" id="9806127at2"/>
<organism evidence="12 13">
    <name type="scientific">Parendozoicomonas haliclonae</name>
    <dbReference type="NCBI Taxonomy" id="1960125"/>
    <lineage>
        <taxon>Bacteria</taxon>
        <taxon>Pseudomonadati</taxon>
        <taxon>Pseudomonadota</taxon>
        <taxon>Gammaproteobacteria</taxon>
        <taxon>Oceanospirillales</taxon>
        <taxon>Endozoicomonadaceae</taxon>
        <taxon>Parendozoicomonas</taxon>
    </lineage>
</organism>
<feature type="transmembrane region" description="Helical" evidence="9">
    <location>
        <begin position="65"/>
        <end position="88"/>
    </location>
</feature>
<dbReference type="GO" id="GO:0005524">
    <property type="term" value="F:ATP binding"/>
    <property type="evidence" value="ECO:0007669"/>
    <property type="project" value="UniProtKB-KW"/>
</dbReference>
<keyword evidence="3" id="KW-1003">Cell membrane</keyword>
<dbReference type="SMART" id="SM00382">
    <property type="entry name" value="AAA"/>
    <property type="match status" value="1"/>
</dbReference>
<accession>A0A1X7AIH0</accession>
<evidence type="ECO:0000256" key="6">
    <source>
        <dbReference type="ARBA" id="ARBA00022840"/>
    </source>
</evidence>
<evidence type="ECO:0000256" key="1">
    <source>
        <dbReference type="ARBA" id="ARBA00004651"/>
    </source>
</evidence>
<dbReference type="CDD" id="cd03254">
    <property type="entry name" value="ABCC_Glucan_exporter_like"/>
    <property type="match status" value="1"/>
</dbReference>
<dbReference type="EC" id="3.6.3.-" evidence="12"/>
<comment type="subcellular location">
    <subcellularLocation>
        <location evidence="1">Cell membrane</location>
        <topology evidence="1">Multi-pass membrane protein</topology>
    </subcellularLocation>
</comment>
<dbReference type="RefSeq" id="WP_087108795.1">
    <property type="nucleotide sequence ID" value="NZ_CBCSCN010000008.1"/>
</dbReference>
<dbReference type="SUPFAM" id="SSF90123">
    <property type="entry name" value="ABC transporter transmembrane region"/>
    <property type="match status" value="1"/>
</dbReference>
<dbReference type="Proteomes" id="UP000196573">
    <property type="component" value="Unassembled WGS sequence"/>
</dbReference>
<keyword evidence="6 12" id="KW-0067">ATP-binding</keyword>
<dbReference type="EMBL" id="FWPT01000003">
    <property type="protein sequence ID" value="SMA43960.1"/>
    <property type="molecule type" value="Genomic_DNA"/>
</dbReference>
<dbReference type="GO" id="GO:0005886">
    <property type="term" value="C:plasma membrane"/>
    <property type="evidence" value="ECO:0007669"/>
    <property type="project" value="UniProtKB-SubCell"/>
</dbReference>
<dbReference type="Pfam" id="PF00005">
    <property type="entry name" value="ABC_tran"/>
    <property type="match status" value="1"/>
</dbReference>
<dbReference type="PROSITE" id="PS50893">
    <property type="entry name" value="ABC_TRANSPORTER_2"/>
    <property type="match status" value="1"/>
</dbReference>
<evidence type="ECO:0000313" key="13">
    <source>
        <dbReference type="Proteomes" id="UP000196573"/>
    </source>
</evidence>
<name>A0A1X7AIH0_9GAMM</name>
<dbReference type="GO" id="GO:0015421">
    <property type="term" value="F:ABC-type oligopeptide transporter activity"/>
    <property type="evidence" value="ECO:0007669"/>
    <property type="project" value="TreeGrafter"/>
</dbReference>
<evidence type="ECO:0000259" key="11">
    <source>
        <dbReference type="PROSITE" id="PS50929"/>
    </source>
</evidence>
<dbReference type="InterPro" id="IPR003593">
    <property type="entry name" value="AAA+_ATPase"/>
</dbReference>
<dbReference type="Pfam" id="PF00664">
    <property type="entry name" value="ABC_membrane"/>
    <property type="match status" value="1"/>
</dbReference>
<keyword evidence="2" id="KW-0813">Transport</keyword>
<evidence type="ECO:0000256" key="8">
    <source>
        <dbReference type="ARBA" id="ARBA00023136"/>
    </source>
</evidence>
<evidence type="ECO:0000256" key="2">
    <source>
        <dbReference type="ARBA" id="ARBA00022448"/>
    </source>
</evidence>
<dbReference type="GO" id="GO:0016887">
    <property type="term" value="F:ATP hydrolysis activity"/>
    <property type="evidence" value="ECO:0007669"/>
    <property type="project" value="InterPro"/>
</dbReference>
<keyword evidence="4 9" id="KW-0812">Transmembrane</keyword>
<protein>
    <submittedName>
        <fullName evidence="12">Putative multidrug resistance ABC transporter ATP-binding/permease protein YheH</fullName>
        <ecNumber evidence="12">3.6.3.-</ecNumber>
    </submittedName>
</protein>
<dbReference type="SUPFAM" id="SSF52540">
    <property type="entry name" value="P-loop containing nucleoside triphosphate hydrolases"/>
    <property type="match status" value="1"/>
</dbReference>
<dbReference type="PANTHER" id="PTHR43394:SF1">
    <property type="entry name" value="ATP-BINDING CASSETTE SUB-FAMILY B MEMBER 10, MITOCHONDRIAL"/>
    <property type="match status" value="1"/>
</dbReference>
<feature type="domain" description="ABC transporter" evidence="10">
    <location>
        <begin position="349"/>
        <end position="583"/>
    </location>
</feature>
<keyword evidence="13" id="KW-1185">Reference proteome</keyword>
<feature type="domain" description="ABC transmembrane type-1" evidence="11">
    <location>
        <begin position="32"/>
        <end position="315"/>
    </location>
</feature>
<dbReference type="FunFam" id="3.40.50.300:FF:000221">
    <property type="entry name" value="Multidrug ABC transporter ATP-binding protein"/>
    <property type="match status" value="1"/>
</dbReference>
<reference evidence="12 13" key="1">
    <citation type="submission" date="2017-03" db="EMBL/GenBank/DDBJ databases">
        <authorList>
            <person name="Afonso C.L."/>
            <person name="Miller P.J."/>
            <person name="Scott M.A."/>
            <person name="Spackman E."/>
            <person name="Goraichik I."/>
            <person name="Dimitrov K.M."/>
            <person name="Suarez D.L."/>
            <person name="Swayne D.E."/>
        </authorList>
    </citation>
    <scope>NUCLEOTIDE SEQUENCE [LARGE SCALE GENOMIC DNA]</scope>
    <source>
        <strain evidence="12">SB41UT1</strain>
    </source>
</reference>
<dbReference type="Gene3D" id="3.40.50.300">
    <property type="entry name" value="P-loop containing nucleotide triphosphate hydrolases"/>
    <property type="match status" value="1"/>
</dbReference>
<evidence type="ECO:0000259" key="10">
    <source>
        <dbReference type="PROSITE" id="PS50893"/>
    </source>
</evidence>
<dbReference type="AlphaFoldDB" id="A0A1X7AIH0"/>
<feature type="transmembrane region" description="Helical" evidence="9">
    <location>
        <begin position="29"/>
        <end position="53"/>
    </location>
</feature>
<evidence type="ECO:0000256" key="3">
    <source>
        <dbReference type="ARBA" id="ARBA00022475"/>
    </source>
</evidence>
<evidence type="ECO:0000313" key="12">
    <source>
        <dbReference type="EMBL" id="SMA43960.1"/>
    </source>
</evidence>
<feature type="transmembrane region" description="Helical" evidence="9">
    <location>
        <begin position="157"/>
        <end position="184"/>
    </location>
</feature>
<evidence type="ECO:0000256" key="4">
    <source>
        <dbReference type="ARBA" id="ARBA00022692"/>
    </source>
</evidence>
<dbReference type="InterPro" id="IPR003439">
    <property type="entry name" value="ABC_transporter-like_ATP-bd"/>
</dbReference>
<keyword evidence="5" id="KW-0547">Nucleotide-binding</keyword>
<keyword evidence="8 9" id="KW-0472">Membrane</keyword>
<proteinExistence type="predicted"/>
<dbReference type="InterPro" id="IPR036640">
    <property type="entry name" value="ABC1_TM_sf"/>
</dbReference>
<dbReference type="InterPro" id="IPR011527">
    <property type="entry name" value="ABC1_TM_dom"/>
</dbReference>
<evidence type="ECO:0000256" key="5">
    <source>
        <dbReference type="ARBA" id="ARBA00022741"/>
    </source>
</evidence>
<sequence length="614" mass="68794">MSTADKKGLSRFQGLGRLLDYGKPYRKGFISAFILLAIATAFEMASPWVMKIILDDYIGKGNHDLVMLAWLGFALTMTYVGSAVFQYFQSIIFNDNALEVIHDIRQQVFTHLLKLPMRYFDSEPTGRLVSRLTNDSEVLRQMFVGVLPAILRGVLKLVGIFIALALLDVSLMLLMMVIVPVLLWSMHLYQKLSHPVVHGVRARLADINTALNESLLGMRIIQATNHEQRLCNTFAEKNKEWSDLRRKEINVNSLLLMPFGHLVQTAALAGIVAWFGWKSGYTTVEAGTIYAFINYLARFFEPFRQIAMQLGSLQQSLVASERVFAVLDEKPEVRDSTKEQADNSCPGRLEFRNVTLSYDGQHKALDDVSFSVNPGQFTAIVGHSGSGKSSIINLLMRFYPHQQGEILVDNAALQEMGETELRQSMGLVFQEPFIFTGTLHENISLENPSISQDHSREAAEKVHASRFINRLPEQYDHIPGSTGQSLSTGERQLLSFARTVAQNPRILLLDEATANIDGETEQYIKDALITLREGRTTIAIAHRLSTIQDADQILVMDKGKITQRGTHEELLMQGGHYRDLYLSQQAEEQLQADIGGHAHDSTETKAEPKTEAVA</sequence>
<evidence type="ECO:0000256" key="7">
    <source>
        <dbReference type="ARBA" id="ARBA00022989"/>
    </source>
</evidence>
<dbReference type="PANTHER" id="PTHR43394">
    <property type="entry name" value="ATP-DEPENDENT PERMEASE MDL1, MITOCHONDRIAL"/>
    <property type="match status" value="1"/>
</dbReference>
<keyword evidence="7 9" id="KW-1133">Transmembrane helix</keyword>
<keyword evidence="12" id="KW-0378">Hydrolase</keyword>